<name>A0A842HTT2_9BURK</name>
<dbReference type="Proteomes" id="UP000545386">
    <property type="component" value="Unassembled WGS sequence"/>
</dbReference>
<feature type="domain" description="PIN" evidence="1">
    <location>
        <begin position="9"/>
        <end position="118"/>
    </location>
</feature>
<dbReference type="InterPro" id="IPR052106">
    <property type="entry name" value="PINc/VapC_TA"/>
</dbReference>
<dbReference type="AlphaFoldDB" id="A0A842HTT2"/>
<protein>
    <submittedName>
        <fullName evidence="2">PIN domain-containing protein</fullName>
    </submittedName>
</protein>
<dbReference type="Pfam" id="PF01850">
    <property type="entry name" value="PIN"/>
    <property type="match status" value="1"/>
</dbReference>
<reference evidence="2 3" key="1">
    <citation type="submission" date="2020-08" db="EMBL/GenBank/DDBJ databases">
        <title>Paraeoetvoesia sp. YC-7-48 draft genome sequence.</title>
        <authorList>
            <person name="Yao L."/>
        </authorList>
    </citation>
    <scope>NUCLEOTIDE SEQUENCE [LARGE SCALE GENOMIC DNA]</scope>
    <source>
        <strain evidence="3">YC-7-48</strain>
    </source>
</reference>
<sequence>MRATKFGHFLDSNVVLYLLSADNHKADQAEHLLASGPVISVQVLNEVAHVCRRKLQMTWDDITRFLTLVRGFCKVVPLTETIHDQGRTISARYQLPFYDACIVAAAADAGCHTLYTEDMHNGLQLPDQQLSVKNPFK</sequence>
<accession>A0A842HTT2</accession>
<evidence type="ECO:0000313" key="3">
    <source>
        <dbReference type="Proteomes" id="UP000545386"/>
    </source>
</evidence>
<keyword evidence="3" id="KW-1185">Reference proteome</keyword>
<organism evidence="2 3">
    <name type="scientific">Pusillimonas minor</name>
    <dbReference type="NCBI Taxonomy" id="2697024"/>
    <lineage>
        <taxon>Bacteria</taxon>
        <taxon>Pseudomonadati</taxon>
        <taxon>Pseudomonadota</taxon>
        <taxon>Betaproteobacteria</taxon>
        <taxon>Burkholderiales</taxon>
        <taxon>Alcaligenaceae</taxon>
        <taxon>Pusillimonas</taxon>
    </lineage>
</organism>
<gene>
    <name evidence="2" type="ORF">GTU67_14060</name>
</gene>
<dbReference type="PANTHER" id="PTHR38826:SF5">
    <property type="entry name" value="RIBONUCLEASE VAPC13"/>
    <property type="match status" value="1"/>
</dbReference>
<dbReference type="InterPro" id="IPR002716">
    <property type="entry name" value="PIN_dom"/>
</dbReference>
<dbReference type="PANTHER" id="PTHR38826">
    <property type="entry name" value="RIBONUCLEASE VAPC13"/>
    <property type="match status" value="1"/>
</dbReference>
<dbReference type="CDD" id="cd18692">
    <property type="entry name" value="PIN_VapC-like"/>
    <property type="match status" value="1"/>
</dbReference>
<comment type="caution">
    <text evidence="2">The sequence shown here is derived from an EMBL/GenBank/DDBJ whole genome shotgun (WGS) entry which is preliminary data.</text>
</comment>
<evidence type="ECO:0000259" key="1">
    <source>
        <dbReference type="Pfam" id="PF01850"/>
    </source>
</evidence>
<dbReference type="EMBL" id="JACJUU010000018">
    <property type="protein sequence ID" value="MBC2771032.1"/>
    <property type="molecule type" value="Genomic_DNA"/>
</dbReference>
<dbReference type="SUPFAM" id="SSF88723">
    <property type="entry name" value="PIN domain-like"/>
    <property type="match status" value="1"/>
</dbReference>
<dbReference type="InterPro" id="IPR029060">
    <property type="entry name" value="PIN-like_dom_sf"/>
</dbReference>
<evidence type="ECO:0000313" key="2">
    <source>
        <dbReference type="EMBL" id="MBC2771032.1"/>
    </source>
</evidence>
<proteinExistence type="predicted"/>
<dbReference type="Gene3D" id="3.40.50.1010">
    <property type="entry name" value="5'-nuclease"/>
    <property type="match status" value="1"/>
</dbReference>
<dbReference type="RefSeq" id="WP_185780672.1">
    <property type="nucleotide sequence ID" value="NZ_JACJUU010000018.1"/>
</dbReference>